<organism evidence="2">
    <name type="scientific">Anguilla anguilla</name>
    <name type="common">European freshwater eel</name>
    <name type="synonym">Muraena anguilla</name>
    <dbReference type="NCBI Taxonomy" id="7936"/>
    <lineage>
        <taxon>Eukaryota</taxon>
        <taxon>Metazoa</taxon>
        <taxon>Chordata</taxon>
        <taxon>Craniata</taxon>
        <taxon>Vertebrata</taxon>
        <taxon>Euteleostomi</taxon>
        <taxon>Actinopterygii</taxon>
        <taxon>Neopterygii</taxon>
        <taxon>Teleostei</taxon>
        <taxon>Anguilliformes</taxon>
        <taxon>Anguillidae</taxon>
        <taxon>Anguilla</taxon>
    </lineage>
</organism>
<protein>
    <submittedName>
        <fullName evidence="2">Uncharacterized protein</fullName>
    </submittedName>
</protein>
<sequence>MWVFLFFSNITVSLTAAQSLNEKCTLNLKL</sequence>
<feature type="chain" id="PRO_5002434292" evidence="1">
    <location>
        <begin position="18"/>
        <end position="30"/>
    </location>
</feature>
<accession>A0A0E9WF92</accession>
<dbReference type="EMBL" id="GBXM01019555">
    <property type="protein sequence ID" value="JAH89022.1"/>
    <property type="molecule type" value="Transcribed_RNA"/>
</dbReference>
<evidence type="ECO:0000313" key="2">
    <source>
        <dbReference type="EMBL" id="JAH89022.1"/>
    </source>
</evidence>
<evidence type="ECO:0000256" key="1">
    <source>
        <dbReference type="SAM" id="SignalP"/>
    </source>
</evidence>
<proteinExistence type="predicted"/>
<dbReference type="AlphaFoldDB" id="A0A0E9WF92"/>
<feature type="signal peptide" evidence="1">
    <location>
        <begin position="1"/>
        <end position="17"/>
    </location>
</feature>
<keyword evidence="1" id="KW-0732">Signal</keyword>
<reference evidence="2" key="2">
    <citation type="journal article" date="2015" name="Fish Shellfish Immunol.">
        <title>Early steps in the European eel (Anguilla anguilla)-Vibrio vulnificus interaction in the gills: Role of the RtxA13 toxin.</title>
        <authorList>
            <person name="Callol A."/>
            <person name="Pajuelo D."/>
            <person name="Ebbesson L."/>
            <person name="Teles M."/>
            <person name="MacKenzie S."/>
            <person name="Amaro C."/>
        </authorList>
    </citation>
    <scope>NUCLEOTIDE SEQUENCE</scope>
</reference>
<reference evidence="2" key="1">
    <citation type="submission" date="2014-11" db="EMBL/GenBank/DDBJ databases">
        <authorList>
            <person name="Amaro Gonzalez C."/>
        </authorList>
    </citation>
    <scope>NUCLEOTIDE SEQUENCE</scope>
</reference>
<name>A0A0E9WF92_ANGAN</name>